<keyword evidence="6" id="KW-0472">Membrane</keyword>
<protein>
    <recommendedName>
        <fullName evidence="8">sphingosine kinase</fullName>
        <ecNumber evidence="8">2.7.1.91</ecNumber>
    </recommendedName>
</protein>
<dbReference type="Gene3D" id="3.40.50.10330">
    <property type="entry name" value="Probable inorganic polyphosphate/atp-NAD kinase, domain 1"/>
    <property type="match status" value="1"/>
</dbReference>
<name>A0A1B2J6K7_PICPA</name>
<dbReference type="InterPro" id="IPR001206">
    <property type="entry name" value="Diacylglycerol_kinase_cat_dom"/>
</dbReference>
<evidence type="ECO:0000259" key="11">
    <source>
        <dbReference type="PROSITE" id="PS50146"/>
    </source>
</evidence>
<evidence type="ECO:0000256" key="3">
    <source>
        <dbReference type="ARBA" id="ARBA00022741"/>
    </source>
</evidence>
<organism evidence="12 13">
    <name type="scientific">Komagataella pastoris</name>
    <name type="common">Yeast</name>
    <name type="synonym">Pichia pastoris</name>
    <dbReference type="NCBI Taxonomy" id="4922"/>
    <lineage>
        <taxon>Eukaryota</taxon>
        <taxon>Fungi</taxon>
        <taxon>Dikarya</taxon>
        <taxon>Ascomycota</taxon>
        <taxon>Saccharomycotina</taxon>
        <taxon>Pichiomycetes</taxon>
        <taxon>Pichiales</taxon>
        <taxon>Pichiaceae</taxon>
        <taxon>Komagataella</taxon>
    </lineage>
</organism>
<comment type="catalytic activity">
    <reaction evidence="9">
        <text>(4R)-hydroxysphinganine + ATP = (4R)-hydroxysphinganine 1-phosphate + ADP + H(+)</text>
        <dbReference type="Rhea" id="RHEA:33563"/>
        <dbReference type="ChEBI" id="CHEBI:15378"/>
        <dbReference type="ChEBI" id="CHEBI:30616"/>
        <dbReference type="ChEBI" id="CHEBI:64124"/>
        <dbReference type="ChEBI" id="CHEBI:64795"/>
        <dbReference type="ChEBI" id="CHEBI:456216"/>
        <dbReference type="EC" id="2.7.1.91"/>
    </reaction>
    <physiologicalReaction direction="left-to-right" evidence="9">
        <dbReference type="Rhea" id="RHEA:33564"/>
    </physiologicalReaction>
</comment>
<dbReference type="GO" id="GO:0016020">
    <property type="term" value="C:membrane"/>
    <property type="evidence" value="ECO:0007669"/>
    <property type="project" value="TreeGrafter"/>
</dbReference>
<evidence type="ECO:0000256" key="6">
    <source>
        <dbReference type="ARBA" id="ARBA00023136"/>
    </source>
</evidence>
<dbReference type="PANTHER" id="PTHR12358">
    <property type="entry name" value="SPHINGOSINE KINASE"/>
    <property type="match status" value="1"/>
</dbReference>
<evidence type="ECO:0000256" key="1">
    <source>
        <dbReference type="ARBA" id="ARBA00004308"/>
    </source>
</evidence>
<dbReference type="GO" id="GO:0019722">
    <property type="term" value="P:calcium-mediated signaling"/>
    <property type="evidence" value="ECO:0007669"/>
    <property type="project" value="UniProtKB-ARBA"/>
</dbReference>
<dbReference type="Proteomes" id="UP000094565">
    <property type="component" value="Chromosome 1"/>
</dbReference>
<keyword evidence="5" id="KW-0067">ATP-binding</keyword>
<evidence type="ECO:0000256" key="10">
    <source>
        <dbReference type="ARBA" id="ARBA00052914"/>
    </source>
</evidence>
<dbReference type="GO" id="GO:0005737">
    <property type="term" value="C:cytoplasm"/>
    <property type="evidence" value="ECO:0007669"/>
    <property type="project" value="TreeGrafter"/>
</dbReference>
<keyword evidence="3" id="KW-0547">Nucleotide-binding</keyword>
<dbReference type="AlphaFoldDB" id="A0A1B2J6K7"/>
<sequence length="489" mass="54572">MSDKPLLQTLSRATITPNGIQLSVDWHKSSQYPLFCCSSSNSDRSIHRTIPYHDILFAEELDSSASDGDFGTREVELTYVARNNKLELKKEIVIITDYEPNLSQTILQKAYDQTNRTHPPRILVLINPHGGKGKALKLFEDKAEPILKAAQCEYEVCTTLKHQHATELIRTRKDILEFDTIVCASGDGIPHEVINGLYQRDDRAECFEHLAVTQIPCGSGNAMSLSCLDTNDPAEAALSVLKSPSVRIDLMAITQPSQPVRLSFLSLTYGMIADGDIGTEWLRFLGPFRFEVGIVTKLLQNAKYPCDLSVDFCAKDHQLLSQHYSDNTKPDYSKTKHLPITDKSFELKSPSLENPPPKDWERLDSQITDNLSIFYVGKMPIVSADTNFFPAAIPDDGCMDLVITDNRSSVLDTANLLLQVDKGTHVLQKDVIHSKVKAFRLAPRIPKGYLSVDGESFPFETTQVEVLPTLLKTVMKEGTYAETGFPSYS</sequence>
<keyword evidence="13" id="KW-1185">Reference proteome</keyword>
<evidence type="ECO:0000256" key="9">
    <source>
        <dbReference type="ARBA" id="ARBA00052341"/>
    </source>
</evidence>
<dbReference type="SMART" id="SM00046">
    <property type="entry name" value="DAGKc"/>
    <property type="match status" value="1"/>
</dbReference>
<dbReference type="InterPro" id="IPR017438">
    <property type="entry name" value="ATP-NAD_kinase_N"/>
</dbReference>
<dbReference type="Pfam" id="PF19279">
    <property type="entry name" value="YegS_C"/>
    <property type="match status" value="1"/>
</dbReference>
<dbReference type="GO" id="GO:0005524">
    <property type="term" value="F:ATP binding"/>
    <property type="evidence" value="ECO:0007669"/>
    <property type="project" value="UniProtKB-KW"/>
</dbReference>
<dbReference type="Gene3D" id="2.60.200.40">
    <property type="match status" value="1"/>
</dbReference>
<dbReference type="Pfam" id="PF00781">
    <property type="entry name" value="DAGK_cat"/>
    <property type="match status" value="1"/>
</dbReference>
<feature type="domain" description="DAGKc" evidence="11">
    <location>
        <begin position="117"/>
        <end position="257"/>
    </location>
</feature>
<dbReference type="FunFam" id="3.40.50.10330:FF:000005">
    <property type="entry name" value="Sphingosine kinase 2"/>
    <property type="match status" value="1"/>
</dbReference>
<evidence type="ECO:0000256" key="4">
    <source>
        <dbReference type="ARBA" id="ARBA00022777"/>
    </source>
</evidence>
<dbReference type="OrthoDB" id="3853857at2759"/>
<dbReference type="GO" id="GO:0012505">
    <property type="term" value="C:endomembrane system"/>
    <property type="evidence" value="ECO:0007669"/>
    <property type="project" value="UniProtKB-SubCell"/>
</dbReference>
<comment type="subcellular location">
    <subcellularLocation>
        <location evidence="1">Endomembrane system</location>
    </subcellularLocation>
</comment>
<keyword evidence="4" id="KW-0418">Kinase</keyword>
<dbReference type="PROSITE" id="PS50146">
    <property type="entry name" value="DAGK"/>
    <property type="match status" value="1"/>
</dbReference>
<proteinExistence type="predicted"/>
<dbReference type="EC" id="2.7.1.91" evidence="8"/>
<evidence type="ECO:0000313" key="12">
    <source>
        <dbReference type="EMBL" id="ANZ73616.1"/>
    </source>
</evidence>
<reference evidence="12 13" key="1">
    <citation type="submission" date="2016-02" db="EMBL/GenBank/DDBJ databases">
        <title>Comparative genomic and transcriptomic foundation for Pichia pastoris.</title>
        <authorList>
            <person name="Love K.R."/>
            <person name="Shah K.A."/>
            <person name="Whittaker C.A."/>
            <person name="Wu J."/>
            <person name="Bartlett M.C."/>
            <person name="Ma D."/>
            <person name="Leeson R.L."/>
            <person name="Priest M."/>
            <person name="Young S.K."/>
            <person name="Love J.C."/>
        </authorList>
    </citation>
    <scope>NUCLEOTIDE SEQUENCE [LARGE SCALE GENOMIC DNA]</scope>
    <source>
        <strain evidence="12 13">ATCC 28485</strain>
    </source>
</reference>
<evidence type="ECO:0000256" key="5">
    <source>
        <dbReference type="ARBA" id="ARBA00022840"/>
    </source>
</evidence>
<evidence type="ECO:0000256" key="2">
    <source>
        <dbReference type="ARBA" id="ARBA00022679"/>
    </source>
</evidence>
<accession>A0A1B2J6K7</accession>
<dbReference type="GO" id="GO:0008481">
    <property type="term" value="F:sphingosine kinase activity"/>
    <property type="evidence" value="ECO:0007669"/>
    <property type="project" value="UniProtKB-EC"/>
</dbReference>
<keyword evidence="2" id="KW-0808">Transferase</keyword>
<dbReference type="SUPFAM" id="SSF111331">
    <property type="entry name" value="NAD kinase/diacylglycerol kinase-like"/>
    <property type="match status" value="1"/>
</dbReference>
<evidence type="ECO:0000313" key="13">
    <source>
        <dbReference type="Proteomes" id="UP000094565"/>
    </source>
</evidence>
<comment type="catalytic activity">
    <reaction evidence="7">
        <text>a sphingoid base + ATP = a sphingoid 1-phosphate + ADP + H(+)</text>
        <dbReference type="Rhea" id="RHEA:51496"/>
        <dbReference type="ChEBI" id="CHEBI:15378"/>
        <dbReference type="ChEBI" id="CHEBI:30616"/>
        <dbReference type="ChEBI" id="CHEBI:76941"/>
        <dbReference type="ChEBI" id="CHEBI:84410"/>
        <dbReference type="ChEBI" id="CHEBI:456216"/>
        <dbReference type="EC" id="2.7.1.91"/>
    </reaction>
</comment>
<comment type="catalytic activity">
    <reaction evidence="10">
        <text>sphinganine + ATP = sphinganine 1-phosphate + ADP + H(+)</text>
        <dbReference type="Rhea" id="RHEA:15465"/>
        <dbReference type="ChEBI" id="CHEBI:15378"/>
        <dbReference type="ChEBI" id="CHEBI:30616"/>
        <dbReference type="ChEBI" id="CHEBI:57817"/>
        <dbReference type="ChEBI" id="CHEBI:57939"/>
        <dbReference type="ChEBI" id="CHEBI:456216"/>
        <dbReference type="EC" id="2.7.1.91"/>
    </reaction>
    <physiologicalReaction direction="left-to-right" evidence="10">
        <dbReference type="Rhea" id="RHEA:15466"/>
    </physiologicalReaction>
</comment>
<dbReference type="GO" id="GO:0046512">
    <property type="term" value="P:sphingosine biosynthetic process"/>
    <property type="evidence" value="ECO:0007669"/>
    <property type="project" value="TreeGrafter"/>
</dbReference>
<gene>
    <name evidence="12" type="ORF">ATY40_BA7500426</name>
</gene>
<evidence type="ECO:0000256" key="8">
    <source>
        <dbReference type="ARBA" id="ARBA00044037"/>
    </source>
</evidence>
<evidence type="ECO:0000256" key="7">
    <source>
        <dbReference type="ARBA" id="ARBA00043822"/>
    </source>
</evidence>
<dbReference type="PANTHER" id="PTHR12358:SF31">
    <property type="entry name" value="ACYLGLYCEROL KINASE, MITOCHONDRIAL"/>
    <property type="match status" value="1"/>
</dbReference>
<dbReference type="InterPro" id="IPR050187">
    <property type="entry name" value="Lipid_Phosphate_FormReg"/>
</dbReference>
<dbReference type="EMBL" id="CP014584">
    <property type="protein sequence ID" value="ANZ73616.1"/>
    <property type="molecule type" value="Genomic_DNA"/>
</dbReference>
<dbReference type="InterPro" id="IPR045540">
    <property type="entry name" value="YegS/DAGK_C"/>
</dbReference>
<dbReference type="InterPro" id="IPR016064">
    <property type="entry name" value="NAD/diacylglycerol_kinase_sf"/>
</dbReference>